<keyword evidence="2 6" id="KW-0963">Cytoplasm</keyword>
<dbReference type="Gene3D" id="3.30.70.980">
    <property type="match status" value="2"/>
</dbReference>
<dbReference type="NCBIfam" id="NF009044">
    <property type="entry name" value="PRK12378.1"/>
    <property type="match status" value="1"/>
</dbReference>
<dbReference type="InterPro" id="IPR002876">
    <property type="entry name" value="Transcrip_reg_TACO1-like"/>
</dbReference>
<dbReference type="SUPFAM" id="SSF75625">
    <property type="entry name" value="YebC-like"/>
    <property type="match status" value="1"/>
</dbReference>
<dbReference type="GO" id="GO:0006355">
    <property type="term" value="P:regulation of DNA-templated transcription"/>
    <property type="evidence" value="ECO:0007669"/>
    <property type="project" value="UniProtKB-UniRule"/>
</dbReference>
<reference evidence="10" key="1">
    <citation type="submission" date="2014-11" db="EMBL/GenBank/DDBJ databases">
        <authorList>
            <person name="Wibberg D."/>
        </authorList>
    </citation>
    <scope>NUCLEOTIDE SEQUENCE [LARGE SCALE GENOMIC DNA]</scope>
    <source>
        <strain evidence="10">L3</strain>
    </source>
</reference>
<dbReference type="HOGENOM" id="CLU_062974_2_2_0"/>
<evidence type="ECO:0000256" key="5">
    <source>
        <dbReference type="ARBA" id="ARBA00023163"/>
    </source>
</evidence>
<evidence type="ECO:0000256" key="3">
    <source>
        <dbReference type="ARBA" id="ARBA00023015"/>
    </source>
</evidence>
<dbReference type="PANTHER" id="PTHR12532:SF6">
    <property type="entry name" value="TRANSCRIPTIONAL REGULATORY PROTEIN YEBC-RELATED"/>
    <property type="match status" value="1"/>
</dbReference>
<dbReference type="Gene3D" id="1.10.10.200">
    <property type="match status" value="1"/>
</dbReference>
<comment type="subcellular location">
    <subcellularLocation>
        <location evidence="6">Cytoplasm</location>
    </subcellularLocation>
</comment>
<sequence length="251" mass="27676">MSGHNKWANIKARKTVQDAKRSKMFTKLIRELTIAAREGGGDPESNPRLRTAIENAKAANMPKDKIEAAIKKGTGESSGEELFEIMYEAYAPGGVALLISVVTDNKNRTAQEIRHTLSKHGGTLAESGSVAWNFERKGLLTVPKEEVDDLEELLLLAIEAGAEDIDEETDPIEIITSPENLTSVRNALKEAGYTVNEQLTYLPKTTVKVSDEDAEKILKLLDALDEMDDVQDVYGNYDIDDEVMERLAANL</sequence>
<dbReference type="KEGG" id="dtn:DTL3_0141"/>
<dbReference type="InterPro" id="IPR029072">
    <property type="entry name" value="YebC-like"/>
</dbReference>
<dbReference type="HAMAP" id="MF_00693">
    <property type="entry name" value="Transcrip_reg_TACO1"/>
    <property type="match status" value="1"/>
</dbReference>
<dbReference type="NCBIfam" id="TIGR01033">
    <property type="entry name" value="YebC/PmpR family DNA-binding transcriptional regulator"/>
    <property type="match status" value="1"/>
</dbReference>
<dbReference type="Pfam" id="PF01709">
    <property type="entry name" value="Transcrip_reg"/>
    <property type="match status" value="1"/>
</dbReference>
<keyword evidence="3 6" id="KW-0805">Transcription regulation</keyword>
<dbReference type="AlphaFoldDB" id="A0A0C7NNG9"/>
<evidence type="ECO:0000259" key="7">
    <source>
        <dbReference type="Pfam" id="PF01709"/>
    </source>
</evidence>
<dbReference type="EMBL" id="LN824141">
    <property type="protein sequence ID" value="CEP77472.1"/>
    <property type="molecule type" value="Genomic_DNA"/>
</dbReference>
<evidence type="ECO:0000313" key="10">
    <source>
        <dbReference type="Proteomes" id="UP000032809"/>
    </source>
</evidence>
<dbReference type="NCBIfam" id="NF001030">
    <property type="entry name" value="PRK00110.1"/>
    <property type="match status" value="1"/>
</dbReference>
<dbReference type="STRING" id="1006576.DTL3_0141"/>
<keyword evidence="5 6" id="KW-0804">Transcription</keyword>
<dbReference type="GO" id="GO:0003677">
    <property type="term" value="F:DNA binding"/>
    <property type="evidence" value="ECO:0007669"/>
    <property type="project" value="UniProtKB-UniRule"/>
</dbReference>
<keyword evidence="4 6" id="KW-0238">DNA-binding</keyword>
<dbReference type="InterPro" id="IPR017856">
    <property type="entry name" value="Integrase-like_N"/>
</dbReference>
<dbReference type="RefSeq" id="WP_045087089.1">
    <property type="nucleotide sequence ID" value="NZ_LN824141.1"/>
</dbReference>
<evidence type="ECO:0000256" key="2">
    <source>
        <dbReference type="ARBA" id="ARBA00022490"/>
    </source>
</evidence>
<evidence type="ECO:0000259" key="8">
    <source>
        <dbReference type="Pfam" id="PF20772"/>
    </source>
</evidence>
<dbReference type="PATRIC" id="fig|1006576.9.peg.136"/>
<evidence type="ECO:0000256" key="6">
    <source>
        <dbReference type="HAMAP-Rule" id="MF_00693"/>
    </source>
</evidence>
<dbReference type="Pfam" id="PF20772">
    <property type="entry name" value="TACO1_YebC_N"/>
    <property type="match status" value="1"/>
</dbReference>
<organism evidence="9 10">
    <name type="scientific">Defluviitoga tunisiensis</name>
    <dbReference type="NCBI Taxonomy" id="1006576"/>
    <lineage>
        <taxon>Bacteria</taxon>
        <taxon>Thermotogati</taxon>
        <taxon>Thermotogota</taxon>
        <taxon>Thermotogae</taxon>
        <taxon>Petrotogales</taxon>
        <taxon>Petrotogaceae</taxon>
        <taxon>Defluviitoga</taxon>
    </lineage>
</organism>
<dbReference type="Proteomes" id="UP000032809">
    <property type="component" value="Chromosome I"/>
</dbReference>
<accession>A0A0C7NNG9</accession>
<feature type="domain" description="TACO1/YebC-like N-terminal" evidence="8">
    <location>
        <begin position="5"/>
        <end position="76"/>
    </location>
</feature>
<dbReference type="FunFam" id="1.10.10.200:FF:000002">
    <property type="entry name" value="Probable transcriptional regulatory protein CLM62_37755"/>
    <property type="match status" value="1"/>
</dbReference>
<dbReference type="InterPro" id="IPR048300">
    <property type="entry name" value="TACO1_YebC-like_2nd/3rd_dom"/>
</dbReference>
<evidence type="ECO:0000313" key="9">
    <source>
        <dbReference type="EMBL" id="CEP77472.1"/>
    </source>
</evidence>
<dbReference type="OrthoDB" id="9781053at2"/>
<dbReference type="GO" id="GO:0005829">
    <property type="term" value="C:cytosol"/>
    <property type="evidence" value="ECO:0007669"/>
    <property type="project" value="TreeGrafter"/>
</dbReference>
<dbReference type="InterPro" id="IPR049083">
    <property type="entry name" value="TACO1_YebC_N"/>
</dbReference>
<evidence type="ECO:0000256" key="4">
    <source>
        <dbReference type="ARBA" id="ARBA00023125"/>
    </source>
</evidence>
<feature type="domain" description="TACO1/YebC-like second and third" evidence="7">
    <location>
        <begin position="84"/>
        <end position="236"/>
    </location>
</feature>
<protein>
    <recommendedName>
        <fullName evidence="6">Probable transcriptional regulatory protein DTL3_0141</fullName>
    </recommendedName>
</protein>
<dbReference type="PANTHER" id="PTHR12532">
    <property type="entry name" value="TRANSLATIONAL ACTIVATOR OF CYTOCHROME C OXIDASE 1"/>
    <property type="match status" value="1"/>
</dbReference>
<keyword evidence="10" id="KW-1185">Reference proteome</keyword>
<dbReference type="InterPro" id="IPR026564">
    <property type="entry name" value="Transcrip_reg_TACO1-like_dom3"/>
</dbReference>
<evidence type="ECO:0000256" key="1">
    <source>
        <dbReference type="ARBA" id="ARBA00008724"/>
    </source>
</evidence>
<comment type="similarity">
    <text evidence="1 6">Belongs to the TACO1 family.</text>
</comment>
<proteinExistence type="inferred from homology"/>
<gene>
    <name evidence="9" type="ORF">DTL3_0141</name>
</gene>
<name>A0A0C7NNG9_DEFTU</name>